<keyword evidence="1 2" id="KW-0732">Signal</keyword>
<proteinExistence type="predicted"/>
<dbReference type="SUPFAM" id="SSF69318">
    <property type="entry name" value="Integrin alpha N-terminal domain"/>
    <property type="match status" value="1"/>
</dbReference>
<gene>
    <name evidence="3" type="ORF">ACH407_04820</name>
</gene>
<dbReference type="Gene3D" id="2.60.20.10">
    <property type="entry name" value="Crystallins"/>
    <property type="match status" value="1"/>
</dbReference>
<evidence type="ECO:0000256" key="2">
    <source>
        <dbReference type="SAM" id="SignalP"/>
    </source>
</evidence>
<dbReference type="Gene3D" id="2.130.10.130">
    <property type="entry name" value="Integrin alpha, N-terminal"/>
    <property type="match status" value="1"/>
</dbReference>
<evidence type="ECO:0000313" key="4">
    <source>
        <dbReference type="Proteomes" id="UP001611339"/>
    </source>
</evidence>
<evidence type="ECO:0000313" key="3">
    <source>
        <dbReference type="EMBL" id="MFI1712892.1"/>
    </source>
</evidence>
<accession>A0ABW7TZV7</accession>
<organism evidence="3 4">
    <name type="scientific">Streptomyces litmocidini</name>
    <dbReference type="NCBI Taxonomy" id="67318"/>
    <lineage>
        <taxon>Bacteria</taxon>
        <taxon>Bacillati</taxon>
        <taxon>Actinomycetota</taxon>
        <taxon>Actinomycetes</taxon>
        <taxon>Kitasatosporales</taxon>
        <taxon>Streptomycetaceae</taxon>
        <taxon>Streptomyces</taxon>
    </lineage>
</organism>
<dbReference type="InterPro" id="IPR028994">
    <property type="entry name" value="Integrin_alpha_N"/>
</dbReference>
<protein>
    <submittedName>
        <fullName evidence="3">FG-GAP-like repeat-containing protein</fullName>
    </submittedName>
</protein>
<evidence type="ECO:0000256" key="1">
    <source>
        <dbReference type="ARBA" id="ARBA00022729"/>
    </source>
</evidence>
<dbReference type="PANTHER" id="PTHR46580:SF4">
    <property type="entry name" value="ATP_GTP-BINDING PROTEIN"/>
    <property type="match status" value="1"/>
</dbReference>
<name>A0ABW7TZV7_9ACTN</name>
<dbReference type="Pfam" id="PF03995">
    <property type="entry name" value="Inhibitor_I36"/>
    <property type="match status" value="1"/>
</dbReference>
<sequence>MNGLRSMIRSNRGRRALAAAVTTAASLATLMTTAPPASAGEERCPSGRLCVFQYRDYKGEMKIVSSSQATLGTWDNTISSVVNNSALHAVLSVDANYRGGDSLVMDPHNGGVSFDGSIMGQLDNRISSIRVATTAWEAGSGVAWMDWWPQEKRPAGLPAAAQFGDLNNDSRPDLLERADDGRLWYLHGYSARWDVAPKGVLIGGGWNAMTQIVRHGDYDGDRNEDVFARDRSGVLWFYPGNGRGYFKPRVKIGGGWNAMKELKAVGDITGDGRRDLVARDTAGVLWTYPGNGHGWFGARKRVGGGWNAMNRLVAPGDMTGDGKSDLVARDGSRGLWLYPGNGRGAFGARTKLPYAWPSDAPVFSVGDVTGDGTSDLMRPIDWNQLYVYPGNGRGGIGGPQADMGWDTAERVHVF</sequence>
<comment type="caution">
    <text evidence="3">The sequence shown here is derived from an EMBL/GenBank/DDBJ whole genome shotgun (WGS) entry which is preliminary data.</text>
</comment>
<feature type="signal peptide" evidence="2">
    <location>
        <begin position="1"/>
        <end position="39"/>
    </location>
</feature>
<dbReference type="EMBL" id="JBIRUI010000002">
    <property type="protein sequence ID" value="MFI1712892.1"/>
    <property type="molecule type" value="Genomic_DNA"/>
</dbReference>
<dbReference type="RefSeq" id="WP_398707317.1">
    <property type="nucleotide sequence ID" value="NZ_JBIRUI010000002.1"/>
</dbReference>
<dbReference type="Proteomes" id="UP001611339">
    <property type="component" value="Unassembled WGS sequence"/>
</dbReference>
<dbReference type="Pfam" id="PF13517">
    <property type="entry name" value="FG-GAP_3"/>
    <property type="match status" value="2"/>
</dbReference>
<feature type="chain" id="PRO_5045970293" evidence="2">
    <location>
        <begin position="40"/>
        <end position="414"/>
    </location>
</feature>
<reference evidence="3 4" key="1">
    <citation type="submission" date="2024-10" db="EMBL/GenBank/DDBJ databases">
        <title>The Natural Products Discovery Center: Release of the First 8490 Sequenced Strains for Exploring Actinobacteria Biosynthetic Diversity.</title>
        <authorList>
            <person name="Kalkreuter E."/>
            <person name="Kautsar S.A."/>
            <person name="Yang D."/>
            <person name="Bader C.D."/>
            <person name="Teijaro C.N."/>
            <person name="Fluegel L."/>
            <person name="Davis C.M."/>
            <person name="Simpson J.R."/>
            <person name="Lauterbach L."/>
            <person name="Steele A.D."/>
            <person name="Gui C."/>
            <person name="Meng S."/>
            <person name="Li G."/>
            <person name="Viehrig K."/>
            <person name="Ye F."/>
            <person name="Su P."/>
            <person name="Kiefer A.F."/>
            <person name="Nichols A."/>
            <person name="Cepeda A.J."/>
            <person name="Yan W."/>
            <person name="Fan B."/>
            <person name="Jiang Y."/>
            <person name="Adhikari A."/>
            <person name="Zheng C.-J."/>
            <person name="Schuster L."/>
            <person name="Cowan T.M."/>
            <person name="Smanski M.J."/>
            <person name="Chevrette M.G."/>
            <person name="De Carvalho L.P.S."/>
            <person name="Shen B."/>
        </authorList>
    </citation>
    <scope>NUCLEOTIDE SEQUENCE [LARGE SCALE GENOMIC DNA]</scope>
    <source>
        <strain evidence="3 4">NPDC020602</strain>
    </source>
</reference>
<dbReference type="InterPro" id="IPR013517">
    <property type="entry name" value="FG-GAP"/>
</dbReference>
<dbReference type="PANTHER" id="PTHR46580">
    <property type="entry name" value="SENSOR KINASE-RELATED"/>
    <property type="match status" value="1"/>
</dbReference>
<keyword evidence="4" id="KW-1185">Reference proteome</keyword>